<dbReference type="SUPFAM" id="SSF103473">
    <property type="entry name" value="MFS general substrate transporter"/>
    <property type="match status" value="1"/>
</dbReference>
<evidence type="ECO:0000313" key="8">
    <source>
        <dbReference type="Proteomes" id="UP001321760"/>
    </source>
</evidence>
<dbReference type="InterPro" id="IPR036259">
    <property type="entry name" value="MFS_trans_sf"/>
</dbReference>
<name>A0AAV9GFS1_9PEZI</name>
<evidence type="ECO:0000313" key="7">
    <source>
        <dbReference type="EMBL" id="KAK4446225.1"/>
    </source>
</evidence>
<evidence type="ECO:0000256" key="3">
    <source>
        <dbReference type="ARBA" id="ARBA00022989"/>
    </source>
</evidence>
<protein>
    <submittedName>
        <fullName evidence="7">Major facilitator superfamily domain-containing protein</fullName>
    </submittedName>
</protein>
<dbReference type="Pfam" id="PF07690">
    <property type="entry name" value="MFS_1"/>
    <property type="match status" value="1"/>
</dbReference>
<comment type="subcellular location">
    <subcellularLocation>
        <location evidence="1">Membrane</location>
        <topology evidence="1">Multi-pass membrane protein</topology>
    </subcellularLocation>
</comment>
<feature type="transmembrane region" description="Helical" evidence="5">
    <location>
        <begin position="475"/>
        <end position="494"/>
    </location>
</feature>
<evidence type="ECO:0000256" key="1">
    <source>
        <dbReference type="ARBA" id="ARBA00004141"/>
    </source>
</evidence>
<reference evidence="7" key="1">
    <citation type="journal article" date="2023" name="Mol. Phylogenet. Evol.">
        <title>Genome-scale phylogeny and comparative genomics of the fungal order Sordariales.</title>
        <authorList>
            <person name="Hensen N."/>
            <person name="Bonometti L."/>
            <person name="Westerberg I."/>
            <person name="Brannstrom I.O."/>
            <person name="Guillou S."/>
            <person name="Cros-Aarteil S."/>
            <person name="Calhoun S."/>
            <person name="Haridas S."/>
            <person name="Kuo A."/>
            <person name="Mondo S."/>
            <person name="Pangilinan J."/>
            <person name="Riley R."/>
            <person name="LaButti K."/>
            <person name="Andreopoulos B."/>
            <person name="Lipzen A."/>
            <person name="Chen C."/>
            <person name="Yan M."/>
            <person name="Daum C."/>
            <person name="Ng V."/>
            <person name="Clum A."/>
            <person name="Steindorff A."/>
            <person name="Ohm R.A."/>
            <person name="Martin F."/>
            <person name="Silar P."/>
            <person name="Natvig D.O."/>
            <person name="Lalanne C."/>
            <person name="Gautier V."/>
            <person name="Ament-Velasquez S.L."/>
            <person name="Kruys A."/>
            <person name="Hutchinson M.I."/>
            <person name="Powell A.J."/>
            <person name="Barry K."/>
            <person name="Miller A.N."/>
            <person name="Grigoriev I.V."/>
            <person name="Debuchy R."/>
            <person name="Gladieux P."/>
            <person name="Hiltunen Thoren M."/>
            <person name="Johannesson H."/>
        </authorList>
    </citation>
    <scope>NUCLEOTIDE SEQUENCE</scope>
    <source>
        <strain evidence="7">PSN243</strain>
    </source>
</reference>
<dbReference type="InterPro" id="IPR005829">
    <property type="entry name" value="Sugar_transporter_CS"/>
</dbReference>
<dbReference type="PANTHER" id="PTHR23501:SF94">
    <property type="entry name" value="MAJOR FACILITATOR SUPERFAMILY (MFS) PROFILE DOMAIN-CONTAINING PROTEIN"/>
    <property type="match status" value="1"/>
</dbReference>
<evidence type="ECO:0000259" key="6">
    <source>
        <dbReference type="PROSITE" id="PS50850"/>
    </source>
</evidence>
<dbReference type="Gene3D" id="1.20.1250.20">
    <property type="entry name" value="MFS general substrate transporter like domains"/>
    <property type="match status" value="2"/>
</dbReference>
<dbReference type="GO" id="GO:0005886">
    <property type="term" value="C:plasma membrane"/>
    <property type="evidence" value="ECO:0007669"/>
    <property type="project" value="TreeGrafter"/>
</dbReference>
<sequence>MLGQVFQLEAGERQVLEWKAGKKEYYLMGTVAFISIMVALDTTILVSVLPTLAVDLGGSSTDAFWAGTSYLLACAVCQPLIAALSDIFGRKEVLMASVILFTVGTIVCAPIARNFTVFFVGRSLQGIGGDGIITMGQVIFADIVPLRQRPKYFSIVLAGWALGTVLGPLIGGLFVEHVSWTWCFYINLPFCVLSLILMPIFVKLKTEKTSIISKLARVDWFGSLFFTAGITGFLVGISWAGIQFEWQSPQVIAPIVIGVTSVITALIWEFYAKEPMIRPSLFHSTSAIFAYTCAFFQGLILFCALYYILFYFTAVQFASPTQAGLNIFPATCLLLPGSIAISLGWIISCVGCGLFGLFNQDTSTLVWGMVLATFGIGQGVLLTSVNVGIQAISRDGDEGRGAAMYAFIRTLGMSIGLAIGGTAFQNVMAGELQKLDLPEDIAHNSEAFVKTMEAMDPLDPVRVGVMQAYVKGFHGVYWIITFSACAAFFASLFIKCHSMDKLLATKFGDAAQRQKCWKGVVMHVKDPSVDALRCQAENISQMGYMLRFGF</sequence>
<keyword evidence="2 5" id="KW-0812">Transmembrane</keyword>
<evidence type="ECO:0000256" key="5">
    <source>
        <dbReference type="SAM" id="Phobius"/>
    </source>
</evidence>
<dbReference type="Proteomes" id="UP001321760">
    <property type="component" value="Unassembled WGS sequence"/>
</dbReference>
<feature type="transmembrane region" description="Helical" evidence="5">
    <location>
        <begin position="251"/>
        <end position="268"/>
    </location>
</feature>
<dbReference type="PROSITE" id="PS50850">
    <property type="entry name" value="MFS"/>
    <property type="match status" value="1"/>
</dbReference>
<dbReference type="InterPro" id="IPR011701">
    <property type="entry name" value="MFS"/>
</dbReference>
<dbReference type="AlphaFoldDB" id="A0AAV9GFS1"/>
<feature type="transmembrane region" description="Helical" evidence="5">
    <location>
        <begin position="220"/>
        <end position="239"/>
    </location>
</feature>
<reference evidence="7" key="2">
    <citation type="submission" date="2023-05" db="EMBL/GenBank/DDBJ databases">
        <authorList>
            <consortium name="Lawrence Berkeley National Laboratory"/>
            <person name="Steindorff A."/>
            <person name="Hensen N."/>
            <person name="Bonometti L."/>
            <person name="Westerberg I."/>
            <person name="Brannstrom I.O."/>
            <person name="Guillou S."/>
            <person name="Cros-Aarteil S."/>
            <person name="Calhoun S."/>
            <person name="Haridas S."/>
            <person name="Kuo A."/>
            <person name="Mondo S."/>
            <person name="Pangilinan J."/>
            <person name="Riley R."/>
            <person name="Labutti K."/>
            <person name="Andreopoulos B."/>
            <person name="Lipzen A."/>
            <person name="Chen C."/>
            <person name="Yanf M."/>
            <person name="Daum C."/>
            <person name="Ng V."/>
            <person name="Clum A."/>
            <person name="Ohm R."/>
            <person name="Martin F."/>
            <person name="Silar P."/>
            <person name="Natvig D."/>
            <person name="Lalanne C."/>
            <person name="Gautier V."/>
            <person name="Ament-Velasquez S.L."/>
            <person name="Kruys A."/>
            <person name="Hutchinson M.I."/>
            <person name="Powell A.J."/>
            <person name="Barry K."/>
            <person name="Miller A.N."/>
            <person name="Grigoriev I.V."/>
            <person name="Debuchy R."/>
            <person name="Gladieux P."/>
            <person name="Thoren M.H."/>
            <person name="Johannesson H."/>
        </authorList>
    </citation>
    <scope>NUCLEOTIDE SEQUENCE</scope>
    <source>
        <strain evidence="7">PSN243</strain>
    </source>
</reference>
<feature type="transmembrane region" description="Helical" evidence="5">
    <location>
        <begin position="152"/>
        <end position="175"/>
    </location>
</feature>
<dbReference type="GO" id="GO:0022857">
    <property type="term" value="F:transmembrane transporter activity"/>
    <property type="evidence" value="ECO:0007669"/>
    <property type="project" value="InterPro"/>
</dbReference>
<feature type="transmembrane region" description="Helical" evidence="5">
    <location>
        <begin position="182"/>
        <end position="200"/>
    </location>
</feature>
<keyword evidence="8" id="KW-1185">Reference proteome</keyword>
<dbReference type="FunFam" id="1.20.1720.10:FF:000018">
    <property type="entry name" value="Putative MFS multidrug transporter"/>
    <property type="match status" value="1"/>
</dbReference>
<feature type="transmembrane region" description="Helical" evidence="5">
    <location>
        <begin position="25"/>
        <end position="51"/>
    </location>
</feature>
<feature type="transmembrane region" description="Helical" evidence="5">
    <location>
        <begin position="401"/>
        <end position="424"/>
    </location>
</feature>
<organism evidence="7 8">
    <name type="scientific">Podospora aff. communis PSN243</name>
    <dbReference type="NCBI Taxonomy" id="3040156"/>
    <lineage>
        <taxon>Eukaryota</taxon>
        <taxon>Fungi</taxon>
        <taxon>Dikarya</taxon>
        <taxon>Ascomycota</taxon>
        <taxon>Pezizomycotina</taxon>
        <taxon>Sordariomycetes</taxon>
        <taxon>Sordariomycetidae</taxon>
        <taxon>Sordariales</taxon>
        <taxon>Podosporaceae</taxon>
        <taxon>Podospora</taxon>
    </lineage>
</organism>
<comment type="caution">
    <text evidence="7">The sequence shown here is derived from an EMBL/GenBank/DDBJ whole genome shotgun (WGS) entry which is preliminary data.</text>
</comment>
<dbReference type="InterPro" id="IPR020846">
    <property type="entry name" value="MFS_dom"/>
</dbReference>
<feature type="transmembrane region" description="Helical" evidence="5">
    <location>
        <begin position="364"/>
        <end position="389"/>
    </location>
</feature>
<dbReference type="EMBL" id="MU865958">
    <property type="protein sequence ID" value="KAK4446225.1"/>
    <property type="molecule type" value="Genomic_DNA"/>
</dbReference>
<feature type="transmembrane region" description="Helical" evidence="5">
    <location>
        <begin position="333"/>
        <end position="358"/>
    </location>
</feature>
<feature type="domain" description="Major facilitator superfamily (MFS) profile" evidence="6">
    <location>
        <begin position="27"/>
        <end position="499"/>
    </location>
</feature>
<accession>A0AAV9GFS1</accession>
<evidence type="ECO:0000256" key="4">
    <source>
        <dbReference type="ARBA" id="ARBA00023136"/>
    </source>
</evidence>
<evidence type="ECO:0000256" key="2">
    <source>
        <dbReference type="ARBA" id="ARBA00022692"/>
    </source>
</evidence>
<keyword evidence="3 5" id="KW-1133">Transmembrane helix</keyword>
<feature type="transmembrane region" description="Helical" evidence="5">
    <location>
        <begin position="93"/>
        <end position="112"/>
    </location>
</feature>
<dbReference type="PANTHER" id="PTHR23501">
    <property type="entry name" value="MAJOR FACILITATOR SUPERFAMILY"/>
    <property type="match status" value="1"/>
</dbReference>
<feature type="transmembrane region" description="Helical" evidence="5">
    <location>
        <begin position="288"/>
        <end position="312"/>
    </location>
</feature>
<proteinExistence type="predicted"/>
<feature type="transmembrane region" description="Helical" evidence="5">
    <location>
        <begin position="63"/>
        <end position="81"/>
    </location>
</feature>
<dbReference type="PROSITE" id="PS00216">
    <property type="entry name" value="SUGAR_TRANSPORT_1"/>
    <property type="match status" value="1"/>
</dbReference>
<keyword evidence="4 5" id="KW-0472">Membrane</keyword>
<gene>
    <name evidence="7" type="ORF">QBC34DRAFT_486866</name>
</gene>